<protein>
    <recommendedName>
        <fullName evidence="2">DUF4440 domain-containing protein</fullName>
    </recommendedName>
</protein>
<evidence type="ECO:0000259" key="2">
    <source>
        <dbReference type="Pfam" id="PF14534"/>
    </source>
</evidence>
<feature type="signal peptide" evidence="1">
    <location>
        <begin position="1"/>
        <end position="24"/>
    </location>
</feature>
<dbReference type="STRING" id="926556.Echvi_1995"/>
<dbReference type="SUPFAM" id="SSF54427">
    <property type="entry name" value="NTF2-like"/>
    <property type="match status" value="1"/>
</dbReference>
<gene>
    <name evidence="3" type="ordered locus">Echvi_1995</name>
</gene>
<sequence length="157" mass="17461">MHQSRIIMLTLLLLAGFSFSSSKAQGSLAEEEQVKAVVQKLFQGLKERDPEALNAVFADHALLETVQTHQGDTTVKREVVKDFINSIGVIPVEMEIEEKLLGFEVKIDGALAAVWTPYQFYINGKLAHCGVNSLQLVKSGGEWQIVYLIDTRRKEGC</sequence>
<dbReference type="InterPro" id="IPR032710">
    <property type="entry name" value="NTF2-like_dom_sf"/>
</dbReference>
<evidence type="ECO:0000256" key="1">
    <source>
        <dbReference type="SAM" id="SignalP"/>
    </source>
</evidence>
<dbReference type="HOGENOM" id="CLU_121854_0_0_10"/>
<accession>L0FYX5</accession>
<evidence type="ECO:0000313" key="3">
    <source>
        <dbReference type="EMBL" id="AGA78248.1"/>
    </source>
</evidence>
<feature type="chain" id="PRO_5003942056" description="DUF4440 domain-containing protein" evidence="1">
    <location>
        <begin position="25"/>
        <end position="157"/>
    </location>
</feature>
<feature type="domain" description="DUF4440" evidence="2">
    <location>
        <begin position="34"/>
        <end position="145"/>
    </location>
</feature>
<keyword evidence="1" id="KW-0732">Signal</keyword>
<dbReference type="AlphaFoldDB" id="L0FYX5"/>
<dbReference type="EMBL" id="CP003346">
    <property type="protein sequence ID" value="AGA78248.1"/>
    <property type="molecule type" value="Genomic_DNA"/>
</dbReference>
<proteinExistence type="predicted"/>
<evidence type="ECO:0000313" key="4">
    <source>
        <dbReference type="Proteomes" id="UP000010796"/>
    </source>
</evidence>
<organism evidence="3 4">
    <name type="scientific">Echinicola vietnamensis (strain DSM 17526 / LMG 23754 / KMM 6221)</name>
    <dbReference type="NCBI Taxonomy" id="926556"/>
    <lineage>
        <taxon>Bacteria</taxon>
        <taxon>Pseudomonadati</taxon>
        <taxon>Bacteroidota</taxon>
        <taxon>Cytophagia</taxon>
        <taxon>Cytophagales</taxon>
        <taxon>Cyclobacteriaceae</taxon>
        <taxon>Echinicola</taxon>
    </lineage>
</organism>
<reference evidence="4" key="1">
    <citation type="submission" date="2012-02" db="EMBL/GenBank/DDBJ databases">
        <title>The complete genome of Echinicola vietnamensis DSM 17526.</title>
        <authorList>
            <person name="Lucas S."/>
            <person name="Copeland A."/>
            <person name="Lapidus A."/>
            <person name="Glavina del Rio T."/>
            <person name="Dalin E."/>
            <person name="Tice H."/>
            <person name="Bruce D."/>
            <person name="Goodwin L."/>
            <person name="Pitluck S."/>
            <person name="Peters L."/>
            <person name="Ovchinnikova G."/>
            <person name="Teshima H."/>
            <person name="Kyrpides N."/>
            <person name="Mavromatis K."/>
            <person name="Ivanova N."/>
            <person name="Brettin T."/>
            <person name="Detter J.C."/>
            <person name="Han C."/>
            <person name="Larimer F."/>
            <person name="Land M."/>
            <person name="Hauser L."/>
            <person name="Markowitz V."/>
            <person name="Cheng J.-F."/>
            <person name="Hugenholtz P."/>
            <person name="Woyke T."/>
            <person name="Wu D."/>
            <person name="Brambilla E."/>
            <person name="Klenk H.-P."/>
            <person name="Eisen J.A."/>
        </authorList>
    </citation>
    <scope>NUCLEOTIDE SEQUENCE [LARGE SCALE GENOMIC DNA]</scope>
    <source>
        <strain evidence="4">DSM 17526 / LMG 23754 / KMM 6221</strain>
    </source>
</reference>
<dbReference type="KEGG" id="evi:Echvi_1995"/>
<dbReference type="eggNOG" id="ENOG5032SDI">
    <property type="taxonomic scope" value="Bacteria"/>
</dbReference>
<dbReference type="Proteomes" id="UP000010796">
    <property type="component" value="Chromosome"/>
</dbReference>
<keyword evidence="4" id="KW-1185">Reference proteome</keyword>
<name>L0FYX5_ECHVK</name>
<dbReference type="InterPro" id="IPR027843">
    <property type="entry name" value="DUF4440"/>
</dbReference>
<dbReference type="Pfam" id="PF14534">
    <property type="entry name" value="DUF4440"/>
    <property type="match status" value="1"/>
</dbReference>
<dbReference type="Gene3D" id="3.10.450.50">
    <property type="match status" value="1"/>
</dbReference>
<dbReference type="PATRIC" id="fig|926556.3.peg.2115"/>